<organism evidence="2">
    <name type="scientific">Zeugodacus cucurbitae</name>
    <name type="common">Melon fruit fly</name>
    <name type="synonym">Bactrocera cucurbitae</name>
    <dbReference type="NCBI Taxonomy" id="28588"/>
    <lineage>
        <taxon>Eukaryota</taxon>
        <taxon>Metazoa</taxon>
        <taxon>Ecdysozoa</taxon>
        <taxon>Arthropoda</taxon>
        <taxon>Hexapoda</taxon>
        <taxon>Insecta</taxon>
        <taxon>Pterygota</taxon>
        <taxon>Neoptera</taxon>
        <taxon>Endopterygota</taxon>
        <taxon>Diptera</taxon>
        <taxon>Brachycera</taxon>
        <taxon>Muscomorpha</taxon>
        <taxon>Tephritoidea</taxon>
        <taxon>Tephritidae</taxon>
        <taxon>Zeugodacus</taxon>
        <taxon>Zeugodacus</taxon>
    </lineage>
</organism>
<dbReference type="FunFam" id="3.40.720.10:FF:000017">
    <property type="entry name" value="Predicted protein"/>
    <property type="match status" value="1"/>
</dbReference>
<evidence type="ECO:0000256" key="1">
    <source>
        <dbReference type="SAM" id="Phobius"/>
    </source>
</evidence>
<dbReference type="OrthoDB" id="413313at2759"/>
<reference evidence="2" key="2">
    <citation type="journal article" date="2015" name="Gigascience">
        <title>Reconstructing a comprehensive transcriptome assembly of a white-pupal translocated strain of the pest fruit fly Bactrocera cucurbitae.</title>
        <authorList>
            <person name="Sim S.B."/>
            <person name="Calla B."/>
            <person name="Hall B."/>
            <person name="DeRego T."/>
            <person name="Geib S.M."/>
        </authorList>
    </citation>
    <scope>NUCLEOTIDE SEQUENCE</scope>
</reference>
<dbReference type="GeneID" id="105220490"/>
<dbReference type="AlphaFoldDB" id="A0A0A1X5L5"/>
<sequence length="657" mass="77244">MVKSKYLLINKHTSRRSHVKSIILKSMHIIAIALLILIIRVIYMLDAHHFYRTPNDISSTDYFVFTSECRIPYVDPFSSEALDRFEDFSHSDCGNDVALIQQFYDHETRQYKLHMNMSAIEEVTRANAMNINDMRCCYRRIKRAGENGFSLSPCHQFQQDFVVPRNIDYLLTECYSNKTKVVVEKNAFTFIQYRNLTGSYNATRISKSGIKRPSVLLLGIDSLSRINLRRVMPKTFMHLQRNHWFELQGFNKVGENTFPNLIALLTSYNATIGKEKCQFDTYGAFNQRICNIIWKNFRDYGYRTAYAEDKYRYSTFNYAAYGFVEQPTDYYLRPFTICIENNLHIKKIRDIVSCIGHKYYAEYILDYALQLSFTYSEEPIFGLFWVNTIGHDYFDTPSVFDLKMLEYLERMQAEKILERSIVFFLGDHGMRWGPLLRLKSGFLEERLPMMFISLPQWYRNEHPDFVKALQVNRNRLTSPFDIYATLKNILEVTNPQKEFHYLNDTTQGISVFREIPENRTCHQAGISDHWCACLSYKVVSINDTQVQKVAHLLIDEMNKYIVSKNIETKCAVLTLSAIQKAFRKTDVNGYKMNNVITYRLWYLVHPGLHSFEATVLFNTIANQIKINIEDINRLDSYKQTAYCVDEKQAKEYCICRE</sequence>
<keyword evidence="1" id="KW-1133">Transmembrane helix</keyword>
<accession>A0A0A1X5L5</accession>
<dbReference type="GO" id="GO:0005615">
    <property type="term" value="C:extracellular space"/>
    <property type="evidence" value="ECO:0007669"/>
    <property type="project" value="TreeGrafter"/>
</dbReference>
<dbReference type="Gene3D" id="3.40.720.10">
    <property type="entry name" value="Alkaline Phosphatase, subunit A"/>
    <property type="match status" value="1"/>
</dbReference>
<keyword evidence="1" id="KW-0472">Membrane</keyword>
<gene>
    <name evidence="2" type="primary">axin1</name>
    <name evidence="2" type="ORF">g.42949</name>
</gene>
<dbReference type="InterPro" id="IPR017850">
    <property type="entry name" value="Alkaline_phosphatase_core_sf"/>
</dbReference>
<dbReference type="PANTHER" id="PTHR10974:SF9">
    <property type="entry name" value="DUF229 DOMAIN CONTAINING PROTEIN-RELATED"/>
    <property type="match status" value="1"/>
</dbReference>
<dbReference type="SUPFAM" id="SSF53649">
    <property type="entry name" value="Alkaline phosphatase-like"/>
    <property type="match status" value="1"/>
</dbReference>
<dbReference type="CDD" id="cd16021">
    <property type="entry name" value="ALP_like"/>
    <property type="match status" value="1"/>
</dbReference>
<reference evidence="2" key="1">
    <citation type="submission" date="2014-11" db="EMBL/GenBank/DDBJ databases">
        <authorList>
            <person name="Geib S."/>
        </authorList>
    </citation>
    <scope>NUCLEOTIDE SEQUENCE</scope>
</reference>
<evidence type="ECO:0000313" key="2">
    <source>
        <dbReference type="EMBL" id="JAD06035.1"/>
    </source>
</evidence>
<dbReference type="EMBL" id="GBXI01008257">
    <property type="protein sequence ID" value="JAD06035.1"/>
    <property type="molecule type" value="Transcribed_RNA"/>
</dbReference>
<name>A0A0A1X5L5_ZEUCU</name>
<keyword evidence="1" id="KW-0812">Transmembrane</keyword>
<dbReference type="Pfam" id="PF02995">
    <property type="entry name" value="DUF229"/>
    <property type="match status" value="1"/>
</dbReference>
<proteinExistence type="predicted"/>
<dbReference type="PANTHER" id="PTHR10974">
    <property type="entry name" value="FI08016P-RELATED"/>
    <property type="match status" value="1"/>
</dbReference>
<protein>
    <submittedName>
        <fullName evidence="2">Axin-1</fullName>
    </submittedName>
</protein>
<dbReference type="InterPro" id="IPR004245">
    <property type="entry name" value="DUF229"/>
</dbReference>
<feature type="transmembrane region" description="Helical" evidence="1">
    <location>
        <begin position="21"/>
        <end position="45"/>
    </location>
</feature>